<reference evidence="1 2" key="1">
    <citation type="submission" date="2017-09" db="EMBL/GenBank/DDBJ databases">
        <title>Depth-based differentiation of microbial function through sediment-hosted aquifers and enrichment of novel symbionts in the deep terrestrial subsurface.</title>
        <authorList>
            <person name="Probst A.J."/>
            <person name="Ladd B."/>
            <person name="Jarett J.K."/>
            <person name="Geller-Mcgrath D.E."/>
            <person name="Sieber C.M."/>
            <person name="Emerson J.B."/>
            <person name="Anantharaman K."/>
            <person name="Thomas B.C."/>
            <person name="Malmstrom R."/>
            <person name="Stieglmeier M."/>
            <person name="Klingl A."/>
            <person name="Woyke T."/>
            <person name="Ryan C.M."/>
            <person name="Banfield J.F."/>
        </authorList>
    </citation>
    <scope>NUCLEOTIDE SEQUENCE [LARGE SCALE GENOMIC DNA]</scope>
    <source>
        <strain evidence="1">CG23_combo_of_CG06-09_8_20_14_all_54_14</strain>
    </source>
</reference>
<feature type="non-terminal residue" evidence="1">
    <location>
        <position position="1"/>
    </location>
</feature>
<sequence length="187" mass="21201">LQLHDNRGVLKEVLHEALLIEVQNKYLKLLYPESVIIGPCDGSETLAEAHDVFEIIDTDFERWGANKRGRATGSTPVWVCELKEDAMFTEMFGDPDRVCFSQHQVKKFCRENPQYLSPSTTILIPFRVKTEKNGEEERFFVAFVYMGSGGALKVFVYQFECSDVWLAVRRPRVVVPCLPAGAAQLAV</sequence>
<dbReference type="EMBL" id="PCRZ01000007">
    <property type="protein sequence ID" value="PIP30140.1"/>
    <property type="molecule type" value="Genomic_DNA"/>
</dbReference>
<accession>A0A2G9ZC16</accession>
<protein>
    <submittedName>
        <fullName evidence="1">Uncharacterized protein</fullName>
    </submittedName>
</protein>
<evidence type="ECO:0000313" key="1">
    <source>
        <dbReference type="EMBL" id="PIP30140.1"/>
    </source>
</evidence>
<name>A0A2G9ZC16_9BACT</name>
<comment type="caution">
    <text evidence="1">The sequence shown here is derived from an EMBL/GenBank/DDBJ whole genome shotgun (WGS) entry which is preliminary data.</text>
</comment>
<gene>
    <name evidence="1" type="ORF">COX26_00325</name>
</gene>
<dbReference type="AlphaFoldDB" id="A0A2G9ZC16"/>
<dbReference type="Proteomes" id="UP000228812">
    <property type="component" value="Unassembled WGS sequence"/>
</dbReference>
<evidence type="ECO:0000313" key="2">
    <source>
        <dbReference type="Proteomes" id="UP000228812"/>
    </source>
</evidence>
<proteinExistence type="predicted"/>
<organism evidence="1 2">
    <name type="scientific">Candidatus Jorgensenbacteria bacterium CG23_combo_of_CG06-09_8_20_14_all_54_14</name>
    <dbReference type="NCBI Taxonomy" id="1974595"/>
    <lineage>
        <taxon>Bacteria</taxon>
        <taxon>Candidatus Joergenseniibacteriota</taxon>
    </lineage>
</organism>